<dbReference type="PIRSF" id="PIRSF006060">
    <property type="entry name" value="AA_transporter"/>
    <property type="match status" value="1"/>
</dbReference>
<evidence type="ECO:0000313" key="11">
    <source>
        <dbReference type="Proteomes" id="UP000824261"/>
    </source>
</evidence>
<evidence type="ECO:0000313" key="10">
    <source>
        <dbReference type="EMBL" id="HIR01775.1"/>
    </source>
</evidence>
<dbReference type="InterPro" id="IPR002293">
    <property type="entry name" value="AA/rel_permease1"/>
</dbReference>
<evidence type="ECO:0000256" key="5">
    <source>
        <dbReference type="ARBA" id="ARBA00022692"/>
    </source>
</evidence>
<reference evidence="10" key="1">
    <citation type="submission" date="2020-10" db="EMBL/GenBank/DDBJ databases">
        <authorList>
            <person name="Gilroy R."/>
        </authorList>
    </citation>
    <scope>NUCLEOTIDE SEQUENCE</scope>
    <source>
        <strain evidence="10">ChiGjej1B1-2707</strain>
    </source>
</reference>
<feature type="transmembrane region" description="Helical" evidence="9">
    <location>
        <begin position="85"/>
        <end position="110"/>
    </location>
</feature>
<dbReference type="NCBIfam" id="TIGR00905">
    <property type="entry name" value="2A0302"/>
    <property type="match status" value="1"/>
</dbReference>
<gene>
    <name evidence="10" type="ORF">IAA69_05890</name>
</gene>
<dbReference type="GO" id="GO:0006865">
    <property type="term" value="P:amino acid transport"/>
    <property type="evidence" value="ECO:0007669"/>
    <property type="project" value="UniProtKB-KW"/>
</dbReference>
<feature type="transmembrane region" description="Helical" evidence="9">
    <location>
        <begin position="342"/>
        <end position="361"/>
    </location>
</feature>
<evidence type="ECO:0000256" key="2">
    <source>
        <dbReference type="ARBA" id="ARBA00008220"/>
    </source>
</evidence>
<comment type="similarity">
    <text evidence="2">Belongs to the amino acid-polyamine-organocation (APC) superfamily. Basic amino acid/polyamine antiporter (APA) (TC 2.A.3.2) family.</text>
</comment>
<reference evidence="10" key="2">
    <citation type="journal article" date="2021" name="PeerJ">
        <title>Extensive microbial diversity within the chicken gut microbiome revealed by metagenomics and culture.</title>
        <authorList>
            <person name="Gilroy R."/>
            <person name="Ravi A."/>
            <person name="Getino M."/>
            <person name="Pursley I."/>
            <person name="Horton D.L."/>
            <person name="Alikhan N.F."/>
            <person name="Baker D."/>
            <person name="Gharbi K."/>
            <person name="Hall N."/>
            <person name="Watson M."/>
            <person name="Adriaenssens E.M."/>
            <person name="Foster-Nyarko E."/>
            <person name="Jarju S."/>
            <person name="Secka A."/>
            <person name="Antonio M."/>
            <person name="Oren A."/>
            <person name="Chaudhuri R.R."/>
            <person name="La Ragione R."/>
            <person name="Hildebrand F."/>
            <person name="Pallen M.J."/>
        </authorList>
    </citation>
    <scope>NUCLEOTIDE SEQUENCE</scope>
    <source>
        <strain evidence="10">ChiGjej1B1-2707</strain>
    </source>
</reference>
<dbReference type="PANTHER" id="PTHR42770:SF4">
    <property type="entry name" value="ARGININE_ORNITHINE ANTIPORTER-RELATED"/>
    <property type="match status" value="1"/>
</dbReference>
<evidence type="ECO:0000256" key="8">
    <source>
        <dbReference type="ARBA" id="ARBA00023136"/>
    </source>
</evidence>
<comment type="caution">
    <text evidence="10">The sequence shown here is derived from an EMBL/GenBank/DDBJ whole genome shotgun (WGS) entry which is preliminary data.</text>
</comment>
<evidence type="ECO:0000256" key="1">
    <source>
        <dbReference type="ARBA" id="ARBA00004651"/>
    </source>
</evidence>
<feature type="transmembrane region" description="Helical" evidence="9">
    <location>
        <begin position="453"/>
        <end position="474"/>
    </location>
</feature>
<feature type="transmembrane region" description="Helical" evidence="9">
    <location>
        <begin position="367"/>
        <end position="385"/>
    </location>
</feature>
<dbReference type="Pfam" id="PF13520">
    <property type="entry name" value="AA_permease_2"/>
    <property type="match status" value="1"/>
</dbReference>
<keyword evidence="3" id="KW-0813">Transport</keyword>
<feature type="transmembrane region" description="Helical" evidence="9">
    <location>
        <begin position="214"/>
        <end position="232"/>
    </location>
</feature>
<keyword evidence="7 9" id="KW-1133">Transmembrane helix</keyword>
<keyword evidence="6" id="KW-0029">Amino-acid transport</keyword>
<keyword evidence="8 9" id="KW-0472">Membrane</keyword>
<dbReference type="InterPro" id="IPR004754">
    <property type="entry name" value="Amino_acid_antiprt"/>
</dbReference>
<dbReference type="Proteomes" id="UP000824261">
    <property type="component" value="Unassembled WGS sequence"/>
</dbReference>
<feature type="transmembrane region" description="Helical" evidence="9">
    <location>
        <begin position="122"/>
        <end position="144"/>
    </location>
</feature>
<feature type="transmembrane region" description="Helical" evidence="9">
    <location>
        <begin position="244"/>
        <end position="265"/>
    </location>
</feature>
<keyword evidence="5 9" id="KW-0812">Transmembrane</keyword>
<dbReference type="EMBL" id="DVGB01000072">
    <property type="protein sequence ID" value="HIR01775.1"/>
    <property type="molecule type" value="Genomic_DNA"/>
</dbReference>
<evidence type="ECO:0000256" key="6">
    <source>
        <dbReference type="ARBA" id="ARBA00022970"/>
    </source>
</evidence>
<accession>A0A9D1D3G4</accession>
<evidence type="ECO:0000256" key="9">
    <source>
        <dbReference type="SAM" id="Phobius"/>
    </source>
</evidence>
<keyword evidence="4" id="KW-1003">Cell membrane</keyword>
<feature type="transmembrane region" description="Helical" evidence="9">
    <location>
        <begin position="9"/>
        <end position="30"/>
    </location>
</feature>
<organism evidence="10 11">
    <name type="scientific">Candidatus Aveggerthella stercoripullorum</name>
    <dbReference type="NCBI Taxonomy" id="2840688"/>
    <lineage>
        <taxon>Bacteria</taxon>
        <taxon>Bacillati</taxon>
        <taxon>Actinomycetota</taxon>
        <taxon>Coriobacteriia</taxon>
        <taxon>Eggerthellales</taxon>
        <taxon>Eggerthellaceae</taxon>
        <taxon>Eggerthellaceae incertae sedis</taxon>
        <taxon>Candidatus Aveggerthella</taxon>
    </lineage>
</organism>
<evidence type="ECO:0000256" key="7">
    <source>
        <dbReference type="ARBA" id="ARBA00022989"/>
    </source>
</evidence>
<evidence type="ECO:0000256" key="3">
    <source>
        <dbReference type="ARBA" id="ARBA00022448"/>
    </source>
</evidence>
<protein>
    <submittedName>
        <fullName evidence="10">Amino acid permease</fullName>
    </submittedName>
</protein>
<dbReference type="Gene3D" id="1.20.1740.10">
    <property type="entry name" value="Amino acid/polyamine transporter I"/>
    <property type="match status" value="1"/>
</dbReference>
<comment type="subcellular location">
    <subcellularLocation>
        <location evidence="1">Cell membrane</location>
        <topology evidence="1">Multi-pass membrane protein</topology>
    </subcellularLocation>
</comment>
<dbReference type="PROSITE" id="PS51257">
    <property type="entry name" value="PROKAR_LIPOPROTEIN"/>
    <property type="match status" value="1"/>
</dbReference>
<feature type="transmembrane region" description="Helical" evidence="9">
    <location>
        <begin position="151"/>
        <end position="176"/>
    </location>
</feature>
<dbReference type="PANTHER" id="PTHR42770">
    <property type="entry name" value="AMINO ACID TRANSPORTER-RELATED"/>
    <property type="match status" value="1"/>
</dbReference>
<feature type="transmembrane region" description="Helical" evidence="9">
    <location>
        <begin position="285"/>
        <end position="313"/>
    </location>
</feature>
<dbReference type="GO" id="GO:0022857">
    <property type="term" value="F:transmembrane transporter activity"/>
    <property type="evidence" value="ECO:0007669"/>
    <property type="project" value="InterPro"/>
</dbReference>
<name>A0A9D1D3G4_9ACTN</name>
<dbReference type="AlphaFoldDB" id="A0A9D1D3G4"/>
<evidence type="ECO:0000256" key="4">
    <source>
        <dbReference type="ARBA" id="ARBA00022475"/>
    </source>
</evidence>
<sequence length="476" mass="50197">MAKSAPQKIGLFGLIGMVISSCIGSGVYALTGQLAKVASPGAIIVAWAIAGIGFLALALSLANLSAKKPELNGIFMYAKDGFGPFSGFLSGWGYWFSAWMGSVGFAIMMMSTVGYFLPAFHAGNSIPCIIVASLFNWVLTILVIRGVESAALLNAVVMVCKVLAIGVFIAFAIFLFNTGTFTADFWGTLASNASAIAAGGNDLGTIPKQIKNCMIIMMWVFVGIEGATVMSARAEKRSDVGRATVMGLVALVVIYLAASVLPYGYLSYHEIALMGYPVVIYLFDLMAPGWGGTFIALAIILSIGGAWLSFTLLSAETTSCMSDAGLLPKEWGALNKHGSPQMSLVVIAACIQAFLIISFFSADAYNLTTSIATAAIVISWGLAAAYQVKIAILSKDVPYAIIGSVALVFLIAAVFMAGWQYLLIASIGFVPGFYFYWKVRHDGGFKLWKTSKVAITVVSIAAVVSVYLLATGAISI</sequence>
<dbReference type="GO" id="GO:0005886">
    <property type="term" value="C:plasma membrane"/>
    <property type="evidence" value="ECO:0007669"/>
    <property type="project" value="UniProtKB-SubCell"/>
</dbReference>
<feature type="transmembrane region" description="Helical" evidence="9">
    <location>
        <begin position="397"/>
        <end position="415"/>
    </location>
</feature>
<dbReference type="InterPro" id="IPR050367">
    <property type="entry name" value="APC_superfamily"/>
</dbReference>
<feature type="transmembrane region" description="Helical" evidence="9">
    <location>
        <begin position="42"/>
        <end position="64"/>
    </location>
</feature>
<proteinExistence type="inferred from homology"/>
<feature type="transmembrane region" description="Helical" evidence="9">
    <location>
        <begin position="421"/>
        <end position="437"/>
    </location>
</feature>